<dbReference type="EMBL" id="JAAOAO010000269">
    <property type="protein sequence ID" value="KAF5551721.1"/>
    <property type="molecule type" value="Genomic_DNA"/>
</dbReference>
<sequence>MFMGEDFSISDMEEAMEEEDEGEVPYNRLKHIYLKPDCGLCNQPMDPDQWTLALIGNPTGTKPVSLDDTTKASVRASTARAFGIPELATLPPEVLQMIKSFVPQHSLWKFNSIQNVAESMSSSGTDIESYPLASIKSWQRGQTVVCDKDDVKNFVLRLTVDLDGLKQIEKLESWPEYSHIRSNVFAYLFVVPIRATKAHVDFKPGRAFLKKEIGFGYGEFWDTPTPPEKGLSMFATPLLRFSATRFRTVDLCNITGLTFFYFRGYIMGVHSHTADSPTATSTFNEISAIDPKYLMWVYVPISRKDSLMRIGVRDTLTVCVPPTFLKPTVFVYNVPHKRGYGMYGAVSGQEGDEPSAPFPRLIPSEEGPPYRGRIHFEAPAKGIVHVDVYYNEANGYCKGLLLEYANGAQRALGQCRVGVDPFKAYEKSTWICYRNICEPKTYRHTGSCIVECTTGTNSHEHGSNGFDDWVCMPTTKGYLRFGCDHKIASLDMYTLRSEEEEDE</sequence>
<dbReference type="AlphaFoldDB" id="A0A8H5N316"/>
<feature type="compositionally biased region" description="Acidic residues" evidence="1">
    <location>
        <begin position="11"/>
        <end position="22"/>
    </location>
</feature>
<proteinExistence type="predicted"/>
<evidence type="ECO:0000313" key="3">
    <source>
        <dbReference type="Proteomes" id="UP000574317"/>
    </source>
</evidence>
<protein>
    <submittedName>
        <fullName evidence="2">Uncharacterized protein</fullName>
    </submittedName>
</protein>
<accession>A0A8H5N316</accession>
<name>A0A8H5N316_9HYPO</name>
<feature type="region of interest" description="Disordered" evidence="1">
    <location>
        <begin position="1"/>
        <end position="22"/>
    </location>
</feature>
<gene>
    <name evidence="2" type="ORF">FNAPI_7327</name>
</gene>
<dbReference type="Proteomes" id="UP000574317">
    <property type="component" value="Unassembled WGS sequence"/>
</dbReference>
<organism evidence="2 3">
    <name type="scientific">Fusarium napiforme</name>
    <dbReference type="NCBI Taxonomy" id="42672"/>
    <lineage>
        <taxon>Eukaryota</taxon>
        <taxon>Fungi</taxon>
        <taxon>Dikarya</taxon>
        <taxon>Ascomycota</taxon>
        <taxon>Pezizomycotina</taxon>
        <taxon>Sordariomycetes</taxon>
        <taxon>Hypocreomycetidae</taxon>
        <taxon>Hypocreales</taxon>
        <taxon>Nectriaceae</taxon>
        <taxon>Fusarium</taxon>
        <taxon>Fusarium fujikuroi species complex</taxon>
    </lineage>
</organism>
<keyword evidence="3" id="KW-1185">Reference proteome</keyword>
<evidence type="ECO:0000256" key="1">
    <source>
        <dbReference type="SAM" id="MobiDB-lite"/>
    </source>
</evidence>
<evidence type="ECO:0000313" key="2">
    <source>
        <dbReference type="EMBL" id="KAF5551721.1"/>
    </source>
</evidence>
<comment type="caution">
    <text evidence="2">The sequence shown here is derived from an EMBL/GenBank/DDBJ whole genome shotgun (WGS) entry which is preliminary data.</text>
</comment>
<reference evidence="2 3" key="1">
    <citation type="submission" date="2020-05" db="EMBL/GenBank/DDBJ databases">
        <title>Identification and distribution of gene clusters putatively required for synthesis of sphingolipid metabolism inhibitors in phylogenetically diverse species of the filamentous fungus Fusarium.</title>
        <authorList>
            <person name="Kim H.-S."/>
            <person name="Busman M."/>
            <person name="Brown D.W."/>
            <person name="Divon H."/>
            <person name="Uhlig S."/>
            <person name="Proctor R.H."/>
        </authorList>
    </citation>
    <scope>NUCLEOTIDE SEQUENCE [LARGE SCALE GENOMIC DNA]</scope>
    <source>
        <strain evidence="2 3">NRRL 25196</strain>
    </source>
</reference>